<proteinExistence type="predicted"/>
<dbReference type="PANTHER" id="PTHR34222:SF99">
    <property type="entry name" value="PROTEIN, PUTATIVE-RELATED"/>
    <property type="match status" value="1"/>
</dbReference>
<feature type="compositionally biased region" description="Basic and acidic residues" evidence="1">
    <location>
        <begin position="78"/>
        <end position="101"/>
    </location>
</feature>
<gene>
    <name evidence="3" type="ORF">D5086_0000187380</name>
</gene>
<feature type="region of interest" description="Disordered" evidence="1">
    <location>
        <begin position="62"/>
        <end position="109"/>
    </location>
</feature>
<sequence length="516" mass="57056">MGLHESYTAVRGQVLLMNPFPSIRQAYSLVTQEEKQRLLSSTHTISDSINSAAMAVQGRNNRPIDRGERTHHPVRSQGRFEQDRDNFGGGRRFDNNNDRRNFGPRRGRPQCSHCGDHCHWVQTCYELYGYPTGHPKARNNQGRRFNGGGGGQRYTANHVAANSFKHDERVDDKSFHVAANSSKHTQRVDDRSVGISEFQLKQFLSLLNDKPESSGAKPPAVTKPGLPTIASRNWIIDNGATDHISSSPFNFQRQTNYPLPPVLLPSGATADIVTKGTLPLNSCYYLHDDLATRRMIGLGKQRNRLYYLVKISTKNSMVQPTPPSHQTVCNLTISSTDLWHKRLGHISPKNLTHYGPIPLLTHGPFTSSPPDTSPPTHSPFYPSPHTSSLPLSPPSLPTLTNSTLPPSLPSPTTTTTQPPPILHTYTRRPKSSNPDPPPSCSHNIPSLPRDLPRSPEPPSPPVQVRRSGRHTAPPAKLKDYVCSTVSSHQSSPWQPGSTKDQFNFRAPNLFGGCSPS</sequence>
<evidence type="ECO:0000256" key="1">
    <source>
        <dbReference type="SAM" id="MobiDB-lite"/>
    </source>
</evidence>
<feature type="compositionally biased region" description="Basic and acidic residues" evidence="1">
    <location>
        <begin position="62"/>
        <end position="71"/>
    </location>
</feature>
<organism evidence="3">
    <name type="scientific">Populus alba</name>
    <name type="common">White poplar</name>
    <dbReference type="NCBI Taxonomy" id="43335"/>
    <lineage>
        <taxon>Eukaryota</taxon>
        <taxon>Viridiplantae</taxon>
        <taxon>Streptophyta</taxon>
        <taxon>Embryophyta</taxon>
        <taxon>Tracheophyta</taxon>
        <taxon>Spermatophyta</taxon>
        <taxon>Magnoliopsida</taxon>
        <taxon>eudicotyledons</taxon>
        <taxon>Gunneridae</taxon>
        <taxon>Pentapetalae</taxon>
        <taxon>rosids</taxon>
        <taxon>fabids</taxon>
        <taxon>Malpighiales</taxon>
        <taxon>Salicaceae</taxon>
        <taxon>Saliceae</taxon>
        <taxon>Populus</taxon>
    </lineage>
</organism>
<feature type="compositionally biased region" description="Low complexity" evidence="1">
    <location>
        <begin position="397"/>
        <end position="416"/>
    </location>
</feature>
<feature type="domain" description="GAG-pre-integrase" evidence="2">
    <location>
        <begin position="322"/>
        <end position="353"/>
    </location>
</feature>
<dbReference type="PANTHER" id="PTHR34222">
    <property type="entry name" value="GAG_PRE-INTEGRS DOMAIN-CONTAINING PROTEIN"/>
    <property type="match status" value="1"/>
</dbReference>
<dbReference type="AlphaFoldDB" id="A0A4U5PRT7"/>
<evidence type="ECO:0000259" key="2">
    <source>
        <dbReference type="Pfam" id="PF13976"/>
    </source>
</evidence>
<feature type="region of interest" description="Disordered" evidence="1">
    <location>
        <begin position="362"/>
        <end position="516"/>
    </location>
</feature>
<comment type="caution">
    <text evidence="3">The sequence shown here is derived from an EMBL/GenBank/DDBJ whole genome shotgun (WGS) entry which is preliminary data.</text>
</comment>
<dbReference type="Pfam" id="PF13976">
    <property type="entry name" value="gag_pre-integrs"/>
    <property type="match status" value="1"/>
</dbReference>
<name>A0A4U5PRT7_POPAL</name>
<reference evidence="3" key="1">
    <citation type="submission" date="2018-10" db="EMBL/GenBank/DDBJ databases">
        <title>Population genomic analysis revealed the cold adaptation of white poplar.</title>
        <authorList>
            <person name="Liu Y.-J."/>
        </authorList>
    </citation>
    <scope>NUCLEOTIDE SEQUENCE [LARGE SCALE GENOMIC DNA]</scope>
    <source>
        <strain evidence="3">PAL-ZL1</strain>
    </source>
</reference>
<dbReference type="EMBL" id="RCHU01000619">
    <property type="protein sequence ID" value="TKR99929.1"/>
    <property type="molecule type" value="Genomic_DNA"/>
</dbReference>
<protein>
    <recommendedName>
        <fullName evidence="2">GAG-pre-integrase domain-containing protein</fullName>
    </recommendedName>
</protein>
<feature type="compositionally biased region" description="Polar residues" evidence="1">
    <location>
        <begin position="483"/>
        <end position="501"/>
    </location>
</feature>
<evidence type="ECO:0000313" key="3">
    <source>
        <dbReference type="EMBL" id="TKR99929.1"/>
    </source>
</evidence>
<accession>A0A4U5PRT7</accession>
<dbReference type="InterPro" id="IPR025724">
    <property type="entry name" value="GAG-pre-integrase_dom"/>
</dbReference>
<feature type="compositionally biased region" description="Low complexity" evidence="1">
    <location>
        <begin position="378"/>
        <end position="390"/>
    </location>
</feature>